<proteinExistence type="predicted"/>
<dbReference type="AlphaFoldDB" id="A0A5S4UYK2"/>
<protein>
    <submittedName>
        <fullName evidence="2">Uncharacterized protein</fullName>
    </submittedName>
</protein>
<evidence type="ECO:0000256" key="1">
    <source>
        <dbReference type="SAM" id="SignalP"/>
    </source>
</evidence>
<keyword evidence="3" id="KW-1185">Reference proteome</keyword>
<comment type="caution">
    <text evidence="2">The sequence shown here is derived from an EMBL/GenBank/DDBJ whole genome shotgun (WGS) entry which is preliminary data.</text>
</comment>
<name>A0A5S4UYK2_9MICO</name>
<feature type="chain" id="PRO_5024358463" evidence="1">
    <location>
        <begin position="30"/>
        <end position="169"/>
    </location>
</feature>
<reference evidence="2 3" key="1">
    <citation type="submission" date="2019-08" db="EMBL/GenBank/DDBJ databases">
        <authorList>
            <person name="Hu J."/>
        </authorList>
    </citation>
    <scope>NUCLEOTIDE SEQUENCE [LARGE SCALE GENOMIC DNA]</scope>
    <source>
        <strain evidence="2 3">NEAU-184</strain>
    </source>
</reference>
<feature type="signal peptide" evidence="1">
    <location>
        <begin position="1"/>
        <end position="29"/>
    </location>
</feature>
<sequence length="169" mass="18018">MKTALAFFVLVIAASLMAGVLLGSTNALALTDSVSTNNSPLRSQAEAEAFVDWMCQASTFPVAIAAYPSNATFDKSPTGTGHLTYNANLVWRSCERGDTRAMAITGYPTTADNGLATCPVAGWYHDGDNNTHDCVKYTGSDLGRMQGYAELICPWGSGETWHSPGSLRR</sequence>
<gene>
    <name evidence="2" type="ORF">FYC51_18910</name>
</gene>
<keyword evidence="1" id="KW-0732">Signal</keyword>
<evidence type="ECO:0000313" key="2">
    <source>
        <dbReference type="EMBL" id="TYL51188.1"/>
    </source>
</evidence>
<organism evidence="2 3">
    <name type="scientific">Agromyces mariniharenae</name>
    <dbReference type="NCBI Taxonomy" id="2604423"/>
    <lineage>
        <taxon>Bacteria</taxon>
        <taxon>Bacillati</taxon>
        <taxon>Actinomycetota</taxon>
        <taxon>Actinomycetes</taxon>
        <taxon>Micrococcales</taxon>
        <taxon>Microbacteriaceae</taxon>
        <taxon>Agromyces</taxon>
    </lineage>
</organism>
<evidence type="ECO:0000313" key="3">
    <source>
        <dbReference type="Proteomes" id="UP000325243"/>
    </source>
</evidence>
<accession>A0A5S4UYK2</accession>
<dbReference type="EMBL" id="VSSB01000002">
    <property type="protein sequence ID" value="TYL51188.1"/>
    <property type="molecule type" value="Genomic_DNA"/>
</dbReference>
<dbReference type="Proteomes" id="UP000325243">
    <property type="component" value="Unassembled WGS sequence"/>
</dbReference>
<dbReference type="RefSeq" id="WP_148735297.1">
    <property type="nucleotide sequence ID" value="NZ_VSSB01000002.1"/>
</dbReference>